<dbReference type="AlphaFoldDB" id="A0A3L6FE23"/>
<dbReference type="SUPFAM" id="SSF53098">
    <property type="entry name" value="Ribonuclease H-like"/>
    <property type="match status" value="1"/>
</dbReference>
<dbReference type="InterPro" id="IPR012337">
    <property type="entry name" value="RNaseH-like_sf"/>
</dbReference>
<organism evidence="1 2">
    <name type="scientific">Zea mays</name>
    <name type="common">Maize</name>
    <dbReference type="NCBI Taxonomy" id="4577"/>
    <lineage>
        <taxon>Eukaryota</taxon>
        <taxon>Viridiplantae</taxon>
        <taxon>Streptophyta</taxon>
        <taxon>Embryophyta</taxon>
        <taxon>Tracheophyta</taxon>
        <taxon>Spermatophyta</taxon>
        <taxon>Magnoliopsida</taxon>
        <taxon>Liliopsida</taxon>
        <taxon>Poales</taxon>
        <taxon>Poaceae</taxon>
        <taxon>PACMAD clade</taxon>
        <taxon>Panicoideae</taxon>
        <taxon>Andropogonodae</taxon>
        <taxon>Andropogoneae</taxon>
        <taxon>Tripsacinae</taxon>
        <taxon>Zea</taxon>
    </lineage>
</organism>
<protein>
    <submittedName>
        <fullName evidence="1">Zinc finger MYM-type protein 1</fullName>
    </submittedName>
</protein>
<proteinExistence type="predicted"/>
<comment type="caution">
    <text evidence="1">The sequence shown here is derived from an EMBL/GenBank/DDBJ whole genome shotgun (WGS) entry which is preliminary data.</text>
</comment>
<dbReference type="PANTHER" id="PTHR45749:SF24">
    <property type="entry name" value="TTF-TYPE DOMAIN-CONTAINING PROTEIN"/>
    <property type="match status" value="1"/>
</dbReference>
<dbReference type="PANTHER" id="PTHR45749">
    <property type="match status" value="1"/>
</dbReference>
<dbReference type="EMBL" id="NCVQ01000004">
    <property type="protein sequence ID" value="PWZ31193.1"/>
    <property type="molecule type" value="Genomic_DNA"/>
</dbReference>
<accession>A0A3L6FE23</accession>
<evidence type="ECO:0000313" key="1">
    <source>
        <dbReference type="EMBL" id="PWZ31193.1"/>
    </source>
</evidence>
<evidence type="ECO:0000313" key="2">
    <source>
        <dbReference type="Proteomes" id="UP000251960"/>
    </source>
</evidence>
<sequence length="258" mass="29695">MESFGLNIDDIRGQGYDNGSNMKGKHQGVQKQLLDINPRALHMPCACHSLNLTLCDMAKSCEKAASFFGIVQKIYILFSKCTKRWKVLLDHVPSLTVKSLSNTRWESRIKSVQAIRYHAPQLKSAISELREANDTDLNEKEDAKNILKTFGRFEFILGMVIWYDVLFAVNTVSKKLQSSSMCIDTALQQIEDMRNYFDNYRNQGFDSSMAMAKNIASELGLEPSFRVKRKGKRKKHFDETDDHEEILETERAFKVNYF</sequence>
<name>A0A3L6FE23_MAIZE</name>
<dbReference type="Proteomes" id="UP000251960">
    <property type="component" value="Chromosome 3"/>
</dbReference>
<gene>
    <name evidence="1" type="primary">ZMYM1_5</name>
    <name evidence="1" type="ORF">Zm00014a_039854</name>
</gene>
<reference evidence="1 2" key="1">
    <citation type="journal article" date="2018" name="Nat. Genet.">
        <title>Extensive intraspecific gene order and gene structural variations between Mo17 and other maize genomes.</title>
        <authorList>
            <person name="Sun S."/>
            <person name="Zhou Y."/>
            <person name="Chen J."/>
            <person name="Shi J."/>
            <person name="Zhao H."/>
            <person name="Zhao H."/>
            <person name="Song W."/>
            <person name="Zhang M."/>
            <person name="Cui Y."/>
            <person name="Dong X."/>
            <person name="Liu H."/>
            <person name="Ma X."/>
            <person name="Jiao Y."/>
            <person name="Wang B."/>
            <person name="Wei X."/>
            <person name="Stein J.C."/>
            <person name="Glaubitz J.C."/>
            <person name="Lu F."/>
            <person name="Yu G."/>
            <person name="Liang C."/>
            <person name="Fengler K."/>
            <person name="Li B."/>
            <person name="Rafalski A."/>
            <person name="Schnable P.S."/>
            <person name="Ware D.H."/>
            <person name="Buckler E.S."/>
            <person name="Lai J."/>
        </authorList>
    </citation>
    <scope>NUCLEOTIDE SEQUENCE [LARGE SCALE GENOMIC DNA]</scope>
    <source>
        <strain evidence="2">cv. Missouri 17</strain>
        <tissue evidence="1">Seedling</tissue>
    </source>
</reference>